<keyword evidence="1" id="KW-0472">Membrane</keyword>
<comment type="caution">
    <text evidence="2">The sequence shown here is derived from an EMBL/GenBank/DDBJ whole genome shotgun (WGS) entry which is preliminary data.</text>
</comment>
<feature type="transmembrane region" description="Helical" evidence="1">
    <location>
        <begin position="62"/>
        <end position="83"/>
    </location>
</feature>
<keyword evidence="1" id="KW-0812">Transmembrane</keyword>
<accession>A0A7C5DFS1</accession>
<protein>
    <submittedName>
        <fullName evidence="2">Monovalent cation/H(+) antiporter subunit G</fullName>
    </submittedName>
</protein>
<proteinExistence type="predicted"/>
<dbReference type="PANTHER" id="PTHR34703:SF1">
    <property type="entry name" value="ANTIPORTER SUBUNIT MNHG2-RELATED"/>
    <property type="match status" value="1"/>
</dbReference>
<feature type="transmembrane region" description="Helical" evidence="1">
    <location>
        <begin position="6"/>
        <end position="25"/>
    </location>
</feature>
<sequence length="114" mass="12558">MTEILSGVFILAGTIFILLSALGIIRMPDLYTRMSATTKASTLGIGLVLTGTVLFWQDAAITFRAAAIIIFLFLTAPVAAHIIGREAWSRGVKLWCRDESSGTCRKVRRREKKD</sequence>
<feature type="transmembrane region" description="Helical" evidence="1">
    <location>
        <begin position="37"/>
        <end position="56"/>
    </location>
</feature>
<dbReference type="PANTHER" id="PTHR34703">
    <property type="entry name" value="ANTIPORTER SUBUNIT MNHG2-RELATED"/>
    <property type="match status" value="1"/>
</dbReference>
<dbReference type="GO" id="GO:0015385">
    <property type="term" value="F:sodium:proton antiporter activity"/>
    <property type="evidence" value="ECO:0007669"/>
    <property type="project" value="TreeGrafter"/>
</dbReference>
<evidence type="ECO:0000256" key="1">
    <source>
        <dbReference type="SAM" id="Phobius"/>
    </source>
</evidence>
<name>A0A7C5DFS1_9CHLB</name>
<dbReference type="Proteomes" id="UP000886058">
    <property type="component" value="Unassembled WGS sequence"/>
</dbReference>
<dbReference type="EMBL" id="DRSQ01000250">
    <property type="protein sequence ID" value="HHE33249.1"/>
    <property type="molecule type" value="Genomic_DNA"/>
</dbReference>
<keyword evidence="1" id="KW-1133">Transmembrane helix</keyword>
<organism evidence="2">
    <name type="scientific">Chlorobaculum parvum</name>
    <dbReference type="NCBI Taxonomy" id="274539"/>
    <lineage>
        <taxon>Bacteria</taxon>
        <taxon>Pseudomonadati</taxon>
        <taxon>Chlorobiota</taxon>
        <taxon>Chlorobiia</taxon>
        <taxon>Chlorobiales</taxon>
        <taxon>Chlorobiaceae</taxon>
        <taxon>Chlorobaculum</taxon>
    </lineage>
</organism>
<dbReference type="Pfam" id="PF03334">
    <property type="entry name" value="PhaG_MnhG_YufB"/>
    <property type="match status" value="1"/>
</dbReference>
<dbReference type="AlphaFoldDB" id="A0A7C5DFS1"/>
<dbReference type="NCBIfam" id="TIGR01300">
    <property type="entry name" value="CPA3_mnhG_phaG"/>
    <property type="match status" value="1"/>
</dbReference>
<evidence type="ECO:0000313" key="2">
    <source>
        <dbReference type="EMBL" id="HHE33249.1"/>
    </source>
</evidence>
<dbReference type="NCBIfam" id="NF009314">
    <property type="entry name" value="PRK12674.1-2"/>
    <property type="match status" value="1"/>
</dbReference>
<reference evidence="2" key="1">
    <citation type="journal article" date="2020" name="mSystems">
        <title>Genome- and Community-Level Interaction Insights into Carbon Utilization and Element Cycling Functions of Hydrothermarchaeota in Hydrothermal Sediment.</title>
        <authorList>
            <person name="Zhou Z."/>
            <person name="Liu Y."/>
            <person name="Xu W."/>
            <person name="Pan J."/>
            <person name="Luo Z.H."/>
            <person name="Li M."/>
        </authorList>
    </citation>
    <scope>NUCLEOTIDE SEQUENCE [LARGE SCALE GENOMIC DNA]</scope>
    <source>
        <strain evidence="2">HyVt-633</strain>
    </source>
</reference>
<gene>
    <name evidence="2" type="ORF">ENL07_11725</name>
</gene>
<dbReference type="InterPro" id="IPR005133">
    <property type="entry name" value="PhaG_MnhG_YufB"/>
</dbReference>